<feature type="domain" description="Myb-like" evidence="8">
    <location>
        <begin position="382"/>
        <end position="432"/>
    </location>
</feature>
<evidence type="ECO:0000256" key="1">
    <source>
        <dbReference type="ARBA" id="ARBA00004123"/>
    </source>
</evidence>
<feature type="region of interest" description="Disordered" evidence="7">
    <location>
        <begin position="435"/>
        <end position="504"/>
    </location>
</feature>
<name>A0AAD2CWR1_9STRA</name>
<keyword evidence="4" id="KW-0238">DNA-binding</keyword>
<dbReference type="Pfam" id="PF13921">
    <property type="entry name" value="Myb_DNA-bind_6"/>
    <property type="match status" value="1"/>
</dbReference>
<protein>
    <submittedName>
        <fullName evidence="10">Uncharacterized protein</fullName>
    </submittedName>
</protein>
<evidence type="ECO:0000313" key="10">
    <source>
        <dbReference type="EMBL" id="CAJ1946254.1"/>
    </source>
</evidence>
<dbReference type="PANTHER" id="PTHR45614:SF274">
    <property type="entry name" value="MYB-LIKE DNA-BINDING PROTEIN"/>
    <property type="match status" value="1"/>
</dbReference>
<dbReference type="CDD" id="cd00167">
    <property type="entry name" value="SANT"/>
    <property type="match status" value="3"/>
</dbReference>
<dbReference type="InterPro" id="IPR001005">
    <property type="entry name" value="SANT/Myb"/>
</dbReference>
<dbReference type="PROSITE" id="PS51294">
    <property type="entry name" value="HTH_MYB"/>
    <property type="match status" value="3"/>
</dbReference>
<sequence length="525" mass="58173">MSASSNSKEQNESGKALKETPSKEQDMPPQAEQDKMMMNDPLGALASAAMAAEASEVSCSDTSKEDTSASSKKKNASESDKVEKDDKSKPANKQEQTNVAVNVPPTISFPRPAQGYPHSYHAMPPYPPRPMPPGYYPHYHEGHYRWGGGYAGEHPQAPPGPYYWKHGPYPPPPPHMMRHYREGTAYGPFMHGPPPHPYGYRVDGSPTRGEAASPEIPSNSKGSNQGTPSSHSTCTPRLVDSSPNKETRNCLVQPALDEENRAPAKEKTEKIDSRAIFKRRASMGKWTEEEDDCLRQAVSDYGGKSWKKIASRLSGRTDVQCLHRWQKVLKPGLIKGPWTPEEDSKVVRLVKLHGNKKWSFIARQLKGRLGKQCRERWYNHLNPDINKSEWTEEEDLVLMEAHRELGNRWAEIAKRLPGRTDNSIKNRWNSTLKRILNREGGAGLKRNRKPSVSSKEDKPDSEGSDSDTNSDATSKGGKKAKTGEHVATSTAPKEKKSPKSVAALQSDADLLLGFNRGSSPPITSA</sequence>
<dbReference type="SUPFAM" id="SSF46689">
    <property type="entry name" value="Homeodomain-like"/>
    <property type="match status" value="2"/>
</dbReference>
<feature type="compositionally biased region" description="Polar residues" evidence="7">
    <location>
        <begin position="91"/>
        <end position="100"/>
    </location>
</feature>
<feature type="compositionally biased region" description="Polar residues" evidence="7">
    <location>
        <begin position="216"/>
        <end position="235"/>
    </location>
</feature>
<dbReference type="Pfam" id="PF00249">
    <property type="entry name" value="Myb_DNA-binding"/>
    <property type="match status" value="1"/>
</dbReference>
<feature type="compositionally biased region" description="Low complexity" evidence="7">
    <location>
        <begin position="44"/>
        <end position="56"/>
    </location>
</feature>
<feature type="domain" description="HTH myb-type" evidence="9">
    <location>
        <begin position="386"/>
        <end position="436"/>
    </location>
</feature>
<gene>
    <name evidence="10" type="ORF">CYCCA115_LOCUS10395</name>
</gene>
<dbReference type="FunFam" id="1.10.10.60:FF:000016">
    <property type="entry name" value="Transcriptional activator Myb isoform A"/>
    <property type="match status" value="1"/>
</dbReference>
<reference evidence="10" key="1">
    <citation type="submission" date="2023-08" db="EMBL/GenBank/DDBJ databases">
        <authorList>
            <person name="Audoor S."/>
            <person name="Bilcke G."/>
        </authorList>
    </citation>
    <scope>NUCLEOTIDE SEQUENCE</scope>
</reference>
<feature type="region of interest" description="Disordered" evidence="7">
    <location>
        <begin position="197"/>
        <end position="269"/>
    </location>
</feature>
<feature type="compositionally biased region" description="Basic and acidic residues" evidence="7">
    <location>
        <begin position="258"/>
        <end position="269"/>
    </location>
</feature>
<dbReference type="InterPro" id="IPR009057">
    <property type="entry name" value="Homeodomain-like_sf"/>
</dbReference>
<evidence type="ECO:0000256" key="6">
    <source>
        <dbReference type="ARBA" id="ARBA00023242"/>
    </source>
</evidence>
<evidence type="ECO:0000256" key="7">
    <source>
        <dbReference type="SAM" id="MobiDB-lite"/>
    </source>
</evidence>
<dbReference type="EMBL" id="CAKOGP040001668">
    <property type="protein sequence ID" value="CAJ1946254.1"/>
    <property type="molecule type" value="Genomic_DNA"/>
</dbReference>
<organism evidence="10 11">
    <name type="scientific">Cylindrotheca closterium</name>
    <dbReference type="NCBI Taxonomy" id="2856"/>
    <lineage>
        <taxon>Eukaryota</taxon>
        <taxon>Sar</taxon>
        <taxon>Stramenopiles</taxon>
        <taxon>Ochrophyta</taxon>
        <taxon>Bacillariophyta</taxon>
        <taxon>Bacillariophyceae</taxon>
        <taxon>Bacillariophycidae</taxon>
        <taxon>Bacillariales</taxon>
        <taxon>Bacillariaceae</taxon>
        <taxon>Cylindrotheca</taxon>
    </lineage>
</organism>
<feature type="domain" description="Myb-like" evidence="8">
    <location>
        <begin position="278"/>
        <end position="329"/>
    </location>
</feature>
<proteinExistence type="predicted"/>
<dbReference type="GO" id="GO:0000978">
    <property type="term" value="F:RNA polymerase II cis-regulatory region sequence-specific DNA binding"/>
    <property type="evidence" value="ECO:0007669"/>
    <property type="project" value="TreeGrafter"/>
</dbReference>
<feature type="domain" description="Myb-like" evidence="8">
    <location>
        <begin position="330"/>
        <end position="381"/>
    </location>
</feature>
<keyword evidence="3" id="KW-0805">Transcription regulation</keyword>
<comment type="caution">
    <text evidence="10">The sequence shown here is derived from an EMBL/GenBank/DDBJ whole genome shotgun (WGS) entry which is preliminary data.</text>
</comment>
<dbReference type="InterPro" id="IPR017930">
    <property type="entry name" value="Myb_dom"/>
</dbReference>
<dbReference type="Gene3D" id="1.10.10.60">
    <property type="entry name" value="Homeodomain-like"/>
    <property type="match status" value="3"/>
</dbReference>
<evidence type="ECO:0000256" key="2">
    <source>
        <dbReference type="ARBA" id="ARBA00022737"/>
    </source>
</evidence>
<accession>A0AAD2CWR1</accession>
<comment type="subcellular location">
    <subcellularLocation>
        <location evidence="1">Nucleus</location>
    </subcellularLocation>
</comment>
<feature type="region of interest" description="Disordered" evidence="7">
    <location>
        <begin position="1"/>
        <end position="115"/>
    </location>
</feature>
<evidence type="ECO:0000256" key="3">
    <source>
        <dbReference type="ARBA" id="ARBA00023015"/>
    </source>
</evidence>
<keyword evidence="6" id="KW-0539">Nucleus</keyword>
<keyword evidence="2" id="KW-0677">Repeat</keyword>
<dbReference type="PROSITE" id="PS50090">
    <property type="entry name" value="MYB_LIKE"/>
    <property type="match status" value="3"/>
</dbReference>
<dbReference type="GO" id="GO:0005634">
    <property type="term" value="C:nucleus"/>
    <property type="evidence" value="ECO:0007669"/>
    <property type="project" value="UniProtKB-SubCell"/>
</dbReference>
<dbReference type="FunFam" id="1.10.10.60:FF:000010">
    <property type="entry name" value="Transcriptional activator Myb isoform A"/>
    <property type="match status" value="1"/>
</dbReference>
<feature type="compositionally biased region" description="Basic and acidic residues" evidence="7">
    <location>
        <begin position="75"/>
        <end position="89"/>
    </location>
</feature>
<feature type="compositionally biased region" description="Basic and acidic residues" evidence="7">
    <location>
        <begin position="9"/>
        <end position="37"/>
    </location>
</feature>
<evidence type="ECO:0000259" key="8">
    <source>
        <dbReference type="PROSITE" id="PS50090"/>
    </source>
</evidence>
<evidence type="ECO:0000256" key="5">
    <source>
        <dbReference type="ARBA" id="ARBA00023163"/>
    </source>
</evidence>
<evidence type="ECO:0000313" key="11">
    <source>
        <dbReference type="Proteomes" id="UP001295423"/>
    </source>
</evidence>
<keyword evidence="11" id="KW-1185">Reference proteome</keyword>
<dbReference type="Proteomes" id="UP001295423">
    <property type="component" value="Unassembled WGS sequence"/>
</dbReference>
<dbReference type="SMART" id="SM00717">
    <property type="entry name" value="SANT"/>
    <property type="match status" value="3"/>
</dbReference>
<dbReference type="AlphaFoldDB" id="A0AAD2CWR1"/>
<dbReference type="PANTHER" id="PTHR45614">
    <property type="entry name" value="MYB PROTEIN-RELATED"/>
    <property type="match status" value="1"/>
</dbReference>
<feature type="domain" description="HTH myb-type" evidence="9">
    <location>
        <begin position="330"/>
        <end position="385"/>
    </location>
</feature>
<dbReference type="InterPro" id="IPR050560">
    <property type="entry name" value="MYB_TF"/>
</dbReference>
<evidence type="ECO:0000256" key="4">
    <source>
        <dbReference type="ARBA" id="ARBA00023125"/>
    </source>
</evidence>
<dbReference type="GO" id="GO:0000981">
    <property type="term" value="F:DNA-binding transcription factor activity, RNA polymerase II-specific"/>
    <property type="evidence" value="ECO:0007669"/>
    <property type="project" value="TreeGrafter"/>
</dbReference>
<feature type="domain" description="HTH myb-type" evidence="9">
    <location>
        <begin position="284"/>
        <end position="329"/>
    </location>
</feature>
<evidence type="ECO:0000259" key="9">
    <source>
        <dbReference type="PROSITE" id="PS51294"/>
    </source>
</evidence>
<keyword evidence="5" id="KW-0804">Transcription</keyword>